<dbReference type="AlphaFoldDB" id="A0A1Y5F6W7"/>
<protein>
    <submittedName>
        <fullName evidence="1">Uncharacterized protein</fullName>
    </submittedName>
</protein>
<name>A0A1Y5F6W7_9BACT</name>
<evidence type="ECO:0000313" key="2">
    <source>
        <dbReference type="Proteomes" id="UP000196531"/>
    </source>
</evidence>
<dbReference type="Proteomes" id="UP000196531">
    <property type="component" value="Unassembled WGS sequence"/>
</dbReference>
<accession>A0A1Y5F6W7</accession>
<proteinExistence type="predicted"/>
<sequence length="228" mass="25964">MSKIKIENYVDALLETSSIAAHDISGQIHVMQFCVDELETHLKDSGVKYITKLQSSLDELTELITLYRVDIRNSSLSKKTDGAAELVEKILSSVQVHFFNEFKKINFDLSDLSENLNLNISREELQSVLFSLLTIYLEELKKGQIEPCTMRLGLKVLDSEYCKFTLESKYSVDKKIFEKVDDSSSPGAKIYRKNLGHFIILNSGRYEVDSEIKGEDFLLSMTMKILNG</sequence>
<dbReference type="EMBL" id="MAAO01000006">
    <property type="protein sequence ID" value="OUR96637.1"/>
    <property type="molecule type" value="Genomic_DNA"/>
</dbReference>
<gene>
    <name evidence="1" type="ORF">A9Q84_09845</name>
</gene>
<organism evidence="1 2">
    <name type="scientific">Halobacteriovorax marinus</name>
    <dbReference type="NCBI Taxonomy" id="97084"/>
    <lineage>
        <taxon>Bacteria</taxon>
        <taxon>Pseudomonadati</taxon>
        <taxon>Bdellovibrionota</taxon>
        <taxon>Bacteriovoracia</taxon>
        <taxon>Bacteriovoracales</taxon>
        <taxon>Halobacteriovoraceae</taxon>
        <taxon>Halobacteriovorax</taxon>
    </lineage>
</organism>
<reference evidence="2" key="1">
    <citation type="journal article" date="2017" name="Proc. Natl. Acad. Sci. U.S.A.">
        <title>Simulation of Deepwater Horizon oil plume reveals substrate specialization within a complex community of hydrocarbon-degraders.</title>
        <authorList>
            <person name="Hu P."/>
            <person name="Dubinsky E.A."/>
            <person name="Probst A.J."/>
            <person name="Wang J."/>
            <person name="Sieber C.M.K."/>
            <person name="Tom L.M."/>
            <person name="Gardinali P."/>
            <person name="Banfield J.F."/>
            <person name="Atlas R.M."/>
            <person name="Andersen G.L."/>
        </authorList>
    </citation>
    <scope>NUCLEOTIDE SEQUENCE [LARGE SCALE GENOMIC DNA]</scope>
</reference>
<evidence type="ECO:0000313" key="1">
    <source>
        <dbReference type="EMBL" id="OUR96637.1"/>
    </source>
</evidence>
<comment type="caution">
    <text evidence="1">The sequence shown here is derived from an EMBL/GenBank/DDBJ whole genome shotgun (WGS) entry which is preliminary data.</text>
</comment>